<protein>
    <submittedName>
        <fullName evidence="1">Phage-related protein</fullName>
    </submittedName>
</protein>
<evidence type="ECO:0000313" key="1">
    <source>
        <dbReference type="EMBL" id="AIS32484.1"/>
    </source>
</evidence>
<dbReference type="EMBL" id="CP006933">
    <property type="protein sequence ID" value="AIS32484.1"/>
    <property type="molecule type" value="Genomic_DNA"/>
</dbReference>
<dbReference type="Proteomes" id="UP000029661">
    <property type="component" value="Chromosome"/>
</dbReference>
<proteinExistence type="predicted"/>
<reference evidence="1 2" key="1">
    <citation type="submission" date="2013-12" db="EMBL/GenBank/DDBJ databases">
        <title>The complete genome sequence of Methanobacterium sp. BRM9.</title>
        <authorList>
            <consortium name="Pastoral Greenhouse Gas Research Consortium"/>
            <person name="Kelly W.J."/>
            <person name="Leahy S.C."/>
            <person name="Perry R."/>
            <person name="Li D."/>
            <person name="Altermann E."/>
            <person name="Lambie S.C."/>
            <person name="Attwood G.T."/>
        </authorList>
    </citation>
    <scope>NUCLEOTIDE SEQUENCE [LARGE SCALE GENOMIC DNA]</scope>
    <source>
        <strain evidence="1 2">BRM9</strain>
    </source>
</reference>
<gene>
    <name evidence="1" type="ORF">BRM9_1673</name>
</gene>
<dbReference type="STRING" id="2162.BRM9_1673"/>
<sequence>MTYCTVDEIIGLTGVSPKKLKLDADDNDGLKNLLEKWISQAESLIDSHCHTTWTGTDIPGAVSNVCLRLVANMVALAVARRETALVKVNDWTIKISDDNVFNEALKADLKPFVIDKSTKSDRVEFTAVTGADLYDA</sequence>
<evidence type="ECO:0000313" key="2">
    <source>
        <dbReference type="Proteomes" id="UP000029661"/>
    </source>
</evidence>
<dbReference type="GeneID" id="24792837"/>
<name>A0A089ZVI3_METFO</name>
<accession>A0A089ZVI3</accession>
<dbReference type="KEGG" id="mfc:BRM9_1673"/>
<organism evidence="1 2">
    <name type="scientific">Methanobacterium formicicum</name>
    <dbReference type="NCBI Taxonomy" id="2162"/>
    <lineage>
        <taxon>Archaea</taxon>
        <taxon>Methanobacteriati</taxon>
        <taxon>Methanobacteriota</taxon>
        <taxon>Methanomada group</taxon>
        <taxon>Methanobacteria</taxon>
        <taxon>Methanobacteriales</taxon>
        <taxon>Methanobacteriaceae</taxon>
        <taxon>Methanobacterium</taxon>
    </lineage>
</organism>
<dbReference type="AlphaFoldDB" id="A0A089ZVI3"/>
<dbReference type="RefSeq" id="WP_048085439.1">
    <property type="nucleotide sequence ID" value="NZ_CP006933.1"/>
</dbReference>
<dbReference type="OrthoDB" id="381301at2157"/>